<dbReference type="Gene3D" id="1.10.489.10">
    <property type="entry name" value="Chloroperoxidase-like"/>
    <property type="match status" value="1"/>
</dbReference>
<evidence type="ECO:0000256" key="5">
    <source>
        <dbReference type="ARBA" id="ARBA00023002"/>
    </source>
</evidence>
<evidence type="ECO:0000256" key="2">
    <source>
        <dbReference type="ARBA" id="ARBA00022559"/>
    </source>
</evidence>
<dbReference type="EMBL" id="KY782142">
    <property type="protein sequence ID" value="ARH52653.1"/>
    <property type="molecule type" value="Genomic_DNA"/>
</dbReference>
<feature type="region of interest" description="Disordered" evidence="8">
    <location>
        <begin position="134"/>
        <end position="154"/>
    </location>
</feature>
<evidence type="ECO:0000256" key="6">
    <source>
        <dbReference type="ARBA" id="ARBA00023004"/>
    </source>
</evidence>
<dbReference type="InterPro" id="IPR036851">
    <property type="entry name" value="Chloroperoxidase-like_sf"/>
</dbReference>
<protein>
    <submittedName>
        <fullName evidence="11">Heme-thiolate peroxidase</fullName>
    </submittedName>
</protein>
<evidence type="ECO:0000256" key="7">
    <source>
        <dbReference type="ARBA" id="ARBA00025795"/>
    </source>
</evidence>
<feature type="compositionally biased region" description="Polar residues" evidence="8">
    <location>
        <begin position="143"/>
        <end position="154"/>
    </location>
</feature>
<dbReference type="GO" id="GO:0004601">
    <property type="term" value="F:peroxidase activity"/>
    <property type="evidence" value="ECO:0007669"/>
    <property type="project" value="UniProtKB-KW"/>
</dbReference>
<keyword evidence="6" id="KW-0408">Iron</keyword>
<sequence length="274" mass="29633">MHDHHRFRLLGYVDIVLVSQFTIRFGHRQILMMQFLALLALATVCTAGPIVSRAVLKPYVKPKSTDSRGPCPMLNTLANHGYLPHDGRNITTQDIGNAIFEATNWSTDFGIFPATAALTNLGVSSIMLSDLNSTPGGEHPASLTRQDASSGDSNTLDTARVLQLLADSKTNYLTVESVATTRNRLDKSSNPPLTDFELGVAQGEAALMLLLMRDTYKGISTIRAPKDRTGVWLLEEKFPTAQGWLPAAEVVQIADLGPISTAIIDSQAAQEASS</sequence>
<dbReference type="Pfam" id="PF01328">
    <property type="entry name" value="Peroxidase_2"/>
    <property type="match status" value="1"/>
</dbReference>
<dbReference type="GO" id="GO:0046872">
    <property type="term" value="F:metal ion binding"/>
    <property type="evidence" value="ECO:0007669"/>
    <property type="project" value="UniProtKB-KW"/>
</dbReference>
<feature type="domain" description="Heme haloperoxidase family profile" evidence="10">
    <location>
        <begin position="55"/>
        <end position="268"/>
    </location>
</feature>
<organism evidence="11">
    <name type="scientific">Ustulina deusta</name>
    <dbReference type="NCBI Taxonomy" id="110526"/>
    <lineage>
        <taxon>Eukaryota</taxon>
        <taxon>Fungi</taxon>
        <taxon>Dikarya</taxon>
        <taxon>Ascomycota</taxon>
        <taxon>Pezizomycotina</taxon>
        <taxon>Sordariomycetes</taxon>
        <taxon>Xylariomycetidae</taxon>
        <taxon>Xylariales</taxon>
        <taxon>Xylariaceae</taxon>
        <taxon>Ustulina</taxon>
    </lineage>
</organism>
<evidence type="ECO:0000256" key="3">
    <source>
        <dbReference type="ARBA" id="ARBA00022617"/>
    </source>
</evidence>
<evidence type="ECO:0000313" key="11">
    <source>
        <dbReference type="EMBL" id="ARH52653.1"/>
    </source>
</evidence>
<dbReference type="InterPro" id="IPR000028">
    <property type="entry name" value="Chloroperoxidase"/>
</dbReference>
<keyword evidence="9" id="KW-1133">Transmembrane helix</keyword>
<accession>A0A1W5X9Y7</accession>
<dbReference type="PANTHER" id="PTHR33577:SF9">
    <property type="entry name" value="PEROXIDASE STCC"/>
    <property type="match status" value="1"/>
</dbReference>
<dbReference type="SUPFAM" id="SSF47571">
    <property type="entry name" value="Cloroperoxidase"/>
    <property type="match status" value="1"/>
</dbReference>
<reference evidence="11" key="1">
    <citation type="submission" date="2017-03" db="EMBL/GenBank/DDBJ databases">
        <title>Draft genome of the wood-degrading ascomycete Kretzschmaria deusta DSM104547.</title>
        <authorList>
            <person name="Buettner E."/>
            <person name="Fracz A.M."/>
            <person name="Liers C."/>
            <person name="Hofrichter M."/>
            <person name="Kellner H."/>
        </authorList>
    </citation>
    <scope>NUCLEOTIDE SEQUENCE</scope>
    <source>
        <strain evidence="11">DSM 104547</strain>
    </source>
</reference>
<keyword evidence="2 11" id="KW-0575">Peroxidase</keyword>
<name>A0A1W5X9Y7_9PEZI</name>
<keyword evidence="9" id="KW-0812">Transmembrane</keyword>
<keyword evidence="9" id="KW-0472">Membrane</keyword>
<comment type="similarity">
    <text evidence="7">Belongs to the chloroperoxidase family.</text>
</comment>
<dbReference type="PROSITE" id="PS51405">
    <property type="entry name" value="HEME_HALOPEROXIDASE"/>
    <property type="match status" value="1"/>
</dbReference>
<evidence type="ECO:0000256" key="1">
    <source>
        <dbReference type="ARBA" id="ARBA00001970"/>
    </source>
</evidence>
<dbReference type="AlphaFoldDB" id="A0A1W5X9Y7"/>
<keyword evidence="5" id="KW-0560">Oxidoreductase</keyword>
<evidence type="ECO:0000256" key="8">
    <source>
        <dbReference type="SAM" id="MobiDB-lite"/>
    </source>
</evidence>
<keyword evidence="4" id="KW-0479">Metal-binding</keyword>
<keyword evidence="3" id="KW-0349">Heme</keyword>
<comment type="cofactor">
    <cofactor evidence="1">
        <name>heme b</name>
        <dbReference type="ChEBI" id="CHEBI:60344"/>
    </cofactor>
</comment>
<evidence type="ECO:0000256" key="9">
    <source>
        <dbReference type="SAM" id="Phobius"/>
    </source>
</evidence>
<dbReference type="PANTHER" id="PTHR33577">
    <property type="entry name" value="STERIGMATOCYSTIN BIOSYNTHESIS PEROXIDASE STCC-RELATED"/>
    <property type="match status" value="1"/>
</dbReference>
<evidence type="ECO:0000256" key="4">
    <source>
        <dbReference type="ARBA" id="ARBA00022723"/>
    </source>
</evidence>
<proteinExistence type="inferred from homology"/>
<evidence type="ECO:0000259" key="10">
    <source>
        <dbReference type="PROSITE" id="PS51405"/>
    </source>
</evidence>
<feature type="transmembrane region" description="Helical" evidence="9">
    <location>
        <begin position="31"/>
        <end position="51"/>
    </location>
</feature>